<gene>
    <name evidence="1" type="ORF">FH965_04790</name>
</gene>
<dbReference type="Proteomes" id="UP000316806">
    <property type="component" value="Chromosome"/>
</dbReference>
<accession>A0A516R2T7</accession>
<sequence length="149" mass="15519">MAFHALPIALAMQATAAVHREDFGAAMELISEEEAVADATDADPLVCPRLHPAALKAAQQAFEYGAVGTAGLALPELVEAAVRCGEPETAAAAHATLRQRTQAGRQAWGPGVEASARALATGDESAYQEAIALLDDGALVVHRARARRR</sequence>
<dbReference type="EMBL" id="CP040916">
    <property type="protein sequence ID" value="QDQ09960.1"/>
    <property type="molecule type" value="Genomic_DNA"/>
</dbReference>
<dbReference type="AlphaFoldDB" id="A0A516R2T7"/>
<protein>
    <submittedName>
        <fullName evidence="1">Uncharacterized protein</fullName>
    </submittedName>
</protein>
<proteinExistence type="predicted"/>
<evidence type="ECO:0000313" key="1">
    <source>
        <dbReference type="EMBL" id="QDQ09960.1"/>
    </source>
</evidence>
<organism evidence="1 2">
    <name type="scientific">Streptomyces spectabilis</name>
    <dbReference type="NCBI Taxonomy" id="68270"/>
    <lineage>
        <taxon>Bacteria</taxon>
        <taxon>Bacillati</taxon>
        <taxon>Actinomycetota</taxon>
        <taxon>Actinomycetes</taxon>
        <taxon>Kitasatosporales</taxon>
        <taxon>Streptomycetaceae</taxon>
        <taxon>Streptomyces</taxon>
    </lineage>
</organism>
<evidence type="ECO:0000313" key="2">
    <source>
        <dbReference type="Proteomes" id="UP000316806"/>
    </source>
</evidence>
<dbReference type="RefSeq" id="WP_144001536.1">
    <property type="nucleotide sequence ID" value="NZ_CP040916.1"/>
</dbReference>
<name>A0A516R2T7_STRST</name>
<reference evidence="1 2" key="1">
    <citation type="journal article" date="2019" name="J. Ind. Microbiol. Biotechnol.">
        <title>The complete genomic sequence of Streptomyces spectabilis NRRL-2792 and identification of secondary metabolite biosynthetic gene clusters.</title>
        <authorList>
            <person name="Sinha A."/>
            <person name="Phillips-Salemka S."/>
            <person name="Niraula T.A."/>
            <person name="Short K.A."/>
            <person name="Niraula N.P."/>
        </authorList>
    </citation>
    <scope>NUCLEOTIDE SEQUENCE [LARGE SCALE GENOMIC DNA]</scope>
    <source>
        <strain evidence="1 2">NRRL 2792</strain>
    </source>
</reference>